<accession>A0A552X511</accession>
<proteinExistence type="predicted"/>
<dbReference type="Proteomes" id="UP000320359">
    <property type="component" value="Unassembled WGS sequence"/>
</dbReference>
<dbReference type="OrthoDB" id="5295757at2"/>
<name>A0A552X511_9GAMM</name>
<comment type="caution">
    <text evidence="3">The sequence shown here is derived from an EMBL/GenBank/DDBJ whole genome shotgun (WGS) entry which is preliminary data.</text>
</comment>
<dbReference type="Pfam" id="PF03843">
    <property type="entry name" value="Slp"/>
    <property type="match status" value="1"/>
</dbReference>
<dbReference type="RefSeq" id="WP_143234730.1">
    <property type="nucleotide sequence ID" value="NZ_VJWL01000001.1"/>
</dbReference>
<keyword evidence="4" id="KW-1185">Reference proteome</keyword>
<dbReference type="AlphaFoldDB" id="A0A552X511"/>
<keyword evidence="2" id="KW-0732">Signal</keyword>
<evidence type="ECO:0000313" key="4">
    <source>
        <dbReference type="Proteomes" id="UP000320359"/>
    </source>
</evidence>
<gene>
    <name evidence="3" type="ORF">FM042_04500</name>
</gene>
<dbReference type="PANTHER" id="PTHR37530:SF1">
    <property type="entry name" value="OUTER MEMBRANE PROTEIN SLP"/>
    <property type="match status" value="1"/>
</dbReference>
<organism evidence="3 4">
    <name type="scientific">Aliidiomarina halalkaliphila</name>
    <dbReference type="NCBI Taxonomy" id="2593535"/>
    <lineage>
        <taxon>Bacteria</taxon>
        <taxon>Pseudomonadati</taxon>
        <taxon>Pseudomonadota</taxon>
        <taxon>Gammaproteobacteria</taxon>
        <taxon>Alteromonadales</taxon>
        <taxon>Idiomarinaceae</taxon>
        <taxon>Aliidiomarina</taxon>
    </lineage>
</organism>
<evidence type="ECO:0000256" key="1">
    <source>
        <dbReference type="SAM" id="MobiDB-lite"/>
    </source>
</evidence>
<protein>
    <submittedName>
        <fullName evidence="3">Starvation-inducible protein</fullName>
    </submittedName>
</protein>
<sequence>MKAMKLLQAISVAAAAALLLSGCATRLPEPIRGDGTETTSYRPVVERGDDATGTALRWGGVIAAVHNRKDHSEIEVVYFTLRGTGRPWVTNETPGRFRFVVDGFADPEVYRLGREVTVLGDLRGFETDLIGEYEFSFPVMTARGVQLWREDPQRIEVWHRDPMSPWYRHYLYGTGPYRYHPYYFPYGTRPIQRAPERSSPPEQQRPRRQETESPRSRTDIRQQQ</sequence>
<evidence type="ECO:0000313" key="3">
    <source>
        <dbReference type="EMBL" id="TRW50100.1"/>
    </source>
</evidence>
<feature type="region of interest" description="Disordered" evidence="1">
    <location>
        <begin position="190"/>
        <end position="224"/>
    </location>
</feature>
<dbReference type="EMBL" id="VJWL01000001">
    <property type="protein sequence ID" value="TRW50100.1"/>
    <property type="molecule type" value="Genomic_DNA"/>
</dbReference>
<dbReference type="InterPro" id="IPR004658">
    <property type="entry name" value="OMP_Slp"/>
</dbReference>
<feature type="chain" id="PRO_5022244519" evidence="2">
    <location>
        <begin position="27"/>
        <end position="224"/>
    </location>
</feature>
<dbReference type="PROSITE" id="PS51257">
    <property type="entry name" value="PROKAR_LIPOPROTEIN"/>
    <property type="match status" value="1"/>
</dbReference>
<evidence type="ECO:0000256" key="2">
    <source>
        <dbReference type="SAM" id="SignalP"/>
    </source>
</evidence>
<dbReference type="PANTHER" id="PTHR37530">
    <property type="entry name" value="OUTER MEMBRANE PROTEIN SLP"/>
    <property type="match status" value="1"/>
</dbReference>
<reference evidence="3 4" key="1">
    <citation type="submission" date="2019-07" db="EMBL/GenBank/DDBJ databases">
        <authorList>
            <person name="Yang M."/>
            <person name="Zhao D."/>
            <person name="Xiang H."/>
        </authorList>
    </citation>
    <scope>NUCLEOTIDE SEQUENCE [LARGE SCALE GENOMIC DNA]</scope>
    <source>
        <strain evidence="3 4">IM1326</strain>
    </source>
</reference>
<feature type="signal peptide" evidence="2">
    <location>
        <begin position="1"/>
        <end position="26"/>
    </location>
</feature>
<dbReference type="GO" id="GO:0019867">
    <property type="term" value="C:outer membrane"/>
    <property type="evidence" value="ECO:0007669"/>
    <property type="project" value="InterPro"/>
</dbReference>
<feature type="compositionally biased region" description="Basic and acidic residues" evidence="1">
    <location>
        <begin position="204"/>
        <end position="224"/>
    </location>
</feature>